<dbReference type="InterPro" id="IPR007657">
    <property type="entry name" value="Glycosyltransferase_61"/>
</dbReference>
<proteinExistence type="predicted"/>
<dbReference type="EMBL" id="BLXZ01000003">
    <property type="protein sequence ID" value="GFO68017.1"/>
    <property type="molecule type" value="Genomic_DNA"/>
</dbReference>
<evidence type="ECO:0000256" key="2">
    <source>
        <dbReference type="ARBA" id="ARBA00022679"/>
    </source>
</evidence>
<evidence type="ECO:0000313" key="5">
    <source>
        <dbReference type="EMBL" id="GFO68017.1"/>
    </source>
</evidence>
<evidence type="ECO:0000259" key="4">
    <source>
        <dbReference type="Pfam" id="PF04577"/>
    </source>
</evidence>
<keyword evidence="1" id="KW-0328">Glycosyltransferase</keyword>
<sequence length="376" mass="42347">MKHGLTEAEARERRRLARQVSSALLGPIAGKMPYSSIESLEKLSYRPELAKHILDILPMLPAELVRHLVPAGYPPFIRSEAVFERRNLYLLKDVVVSPQSGMVWLENKIAEESVGSLRRIMDWGELLHEPLLPVTELPLEDPVLVCHPASYFHWLMEVLPGVLLALASFPGLKILTPEQCPNYLTQGLIATLGPQIEERVITCPGPVRVEQLVLPQYPLKSEFVHPKVLEMLRSEVRDKLTGAGTPQAGGKTGEVFYISRRKGKKRRLAGEDRLEERLNARGVTVLHCEEMTLPEQVRTFQRARMVIGTHGAGLSNLVWCESPCRVVEIFPHNYILDCFAWLSFSLGFDYHHVICQNGHELDEAAVAATLKLLERP</sequence>
<dbReference type="Proteomes" id="UP000587586">
    <property type="component" value="Unassembled WGS sequence"/>
</dbReference>
<protein>
    <recommendedName>
        <fullName evidence="4">Glycosyltransferase 61 catalytic domain-containing protein</fullName>
    </recommendedName>
</protein>
<dbReference type="RefSeq" id="WP_183360543.1">
    <property type="nucleotide sequence ID" value="NZ_BLXZ01000003.1"/>
</dbReference>
<dbReference type="PANTHER" id="PTHR20961">
    <property type="entry name" value="GLYCOSYLTRANSFERASE"/>
    <property type="match status" value="1"/>
</dbReference>
<evidence type="ECO:0000256" key="1">
    <source>
        <dbReference type="ARBA" id="ARBA00022676"/>
    </source>
</evidence>
<organism evidence="5 6">
    <name type="scientific">Geomonas limicola</name>
    <dbReference type="NCBI Taxonomy" id="2740186"/>
    <lineage>
        <taxon>Bacteria</taxon>
        <taxon>Pseudomonadati</taxon>
        <taxon>Thermodesulfobacteriota</taxon>
        <taxon>Desulfuromonadia</taxon>
        <taxon>Geobacterales</taxon>
        <taxon>Geobacteraceae</taxon>
        <taxon>Geomonas</taxon>
    </lineage>
</organism>
<keyword evidence="3" id="KW-0325">Glycoprotein</keyword>
<feature type="domain" description="Glycosyltransferase 61 catalytic" evidence="4">
    <location>
        <begin position="151"/>
        <end position="327"/>
    </location>
</feature>
<comment type="caution">
    <text evidence="5">The sequence shown here is derived from an EMBL/GenBank/DDBJ whole genome shotgun (WGS) entry which is preliminary data.</text>
</comment>
<dbReference type="PANTHER" id="PTHR20961:SF124">
    <property type="entry name" value="GLYCOSYLTRANSFERASE"/>
    <property type="match status" value="1"/>
</dbReference>
<keyword evidence="2" id="KW-0808">Transferase</keyword>
<dbReference type="GO" id="GO:0016757">
    <property type="term" value="F:glycosyltransferase activity"/>
    <property type="evidence" value="ECO:0007669"/>
    <property type="project" value="UniProtKB-KW"/>
</dbReference>
<dbReference type="AlphaFoldDB" id="A0A6V8N8C4"/>
<reference evidence="6" key="1">
    <citation type="submission" date="2020-06" db="EMBL/GenBank/DDBJ databases">
        <title>Draft genomic sequecing of Geomonas sp. Red745.</title>
        <authorList>
            <person name="Itoh H."/>
            <person name="Xu Z.X."/>
            <person name="Ushijima N."/>
            <person name="Masuda Y."/>
            <person name="Shiratori Y."/>
            <person name="Senoo K."/>
        </authorList>
    </citation>
    <scope>NUCLEOTIDE SEQUENCE [LARGE SCALE GENOMIC DNA]</scope>
    <source>
        <strain evidence="6">Red745</strain>
    </source>
</reference>
<dbReference type="InterPro" id="IPR049625">
    <property type="entry name" value="Glyco_transf_61_cat"/>
</dbReference>
<name>A0A6V8N8C4_9BACT</name>
<accession>A0A6V8N8C4</accession>
<evidence type="ECO:0000313" key="6">
    <source>
        <dbReference type="Proteomes" id="UP000587586"/>
    </source>
</evidence>
<dbReference type="Pfam" id="PF04577">
    <property type="entry name" value="Glyco_transf_61"/>
    <property type="match status" value="1"/>
</dbReference>
<gene>
    <name evidence="5" type="ORF">GMLC_15960</name>
</gene>
<keyword evidence="6" id="KW-1185">Reference proteome</keyword>
<evidence type="ECO:0000256" key="3">
    <source>
        <dbReference type="ARBA" id="ARBA00023180"/>
    </source>
</evidence>